<evidence type="ECO:0000256" key="3">
    <source>
        <dbReference type="ARBA" id="ARBA00023065"/>
    </source>
</evidence>
<keyword evidence="4" id="KW-0066">ATP synthesis</keyword>
<protein>
    <recommendedName>
        <fullName evidence="4">V-type ATP synthase subunit D</fullName>
    </recommendedName>
    <alternativeName>
        <fullName evidence="4">V-ATPase subunit D</fullName>
    </alternativeName>
</protein>
<gene>
    <name evidence="5" type="primary">ntpD</name>
    <name evidence="4" type="synonym">atpD</name>
    <name evidence="5" type="ORF">L21SP3_00476</name>
</gene>
<dbReference type="GO" id="GO:0005524">
    <property type="term" value="F:ATP binding"/>
    <property type="evidence" value="ECO:0007669"/>
    <property type="project" value="UniProtKB-UniRule"/>
</dbReference>
<dbReference type="Pfam" id="PF01813">
    <property type="entry name" value="ATP-synt_D"/>
    <property type="match status" value="1"/>
</dbReference>
<keyword evidence="2 4" id="KW-0813">Transport</keyword>
<dbReference type="GO" id="GO:0046961">
    <property type="term" value="F:proton-transporting ATPase activity, rotational mechanism"/>
    <property type="evidence" value="ECO:0007669"/>
    <property type="project" value="InterPro"/>
</dbReference>
<dbReference type="Proteomes" id="UP000188273">
    <property type="component" value="Chromosome"/>
</dbReference>
<accession>A0A1Q2HMJ9</accession>
<dbReference type="PANTHER" id="PTHR11671">
    <property type="entry name" value="V-TYPE ATP SYNTHASE SUBUNIT D"/>
    <property type="match status" value="1"/>
</dbReference>
<dbReference type="RefSeq" id="WP_077539166.1">
    <property type="nucleotide sequence ID" value="NZ_CP019633.1"/>
</dbReference>
<keyword evidence="3 4" id="KW-0406">Ion transport</keyword>
<dbReference type="GO" id="GO:0042777">
    <property type="term" value="P:proton motive force-driven plasma membrane ATP synthesis"/>
    <property type="evidence" value="ECO:0007669"/>
    <property type="project" value="UniProtKB-UniRule"/>
</dbReference>
<evidence type="ECO:0000313" key="5">
    <source>
        <dbReference type="EMBL" id="AQQ08687.1"/>
    </source>
</evidence>
<comment type="function">
    <text evidence="4">Produces ATP from ADP in the presence of a proton gradient across the membrane.</text>
</comment>
<dbReference type="OrthoDB" id="9781718at2"/>
<dbReference type="NCBIfam" id="TIGR00309">
    <property type="entry name" value="V_ATPase_subD"/>
    <property type="match status" value="1"/>
</dbReference>
<keyword evidence="6" id="KW-1185">Reference proteome</keyword>
<evidence type="ECO:0000313" key="6">
    <source>
        <dbReference type="Proteomes" id="UP000188273"/>
    </source>
</evidence>
<dbReference type="GO" id="GO:0046933">
    <property type="term" value="F:proton-transporting ATP synthase activity, rotational mechanism"/>
    <property type="evidence" value="ECO:0007669"/>
    <property type="project" value="UniProtKB-UniRule"/>
</dbReference>
<name>A0A1Q2HMJ9_9BACT</name>
<dbReference type="STRING" id="1940790.L21SP3_00476"/>
<dbReference type="Gene3D" id="1.10.287.3240">
    <property type="match status" value="1"/>
</dbReference>
<sequence>MQANVSATRMEMLRLRRKVELAERGHKLLSQKRDELSRQLVQISRGIAPLRREVEKALNNTSRRFMLARASMEPEDVAAALEVPVKKFNLAVQFASVMNVKVPSLEKKLEGDVICYGYAKTSPELDAALYSLEKVFDMIIELAEKEKQAYLLATDLQKTRRRVNVLEHVVIPETKDTIKYIASRLSENERDNTSRLMIIADIIRGDQ</sequence>
<evidence type="ECO:0000256" key="1">
    <source>
        <dbReference type="ARBA" id="ARBA00005850"/>
    </source>
</evidence>
<organism evidence="5 6">
    <name type="scientific">Sedimentisphaera cyanobacteriorum</name>
    <dbReference type="NCBI Taxonomy" id="1940790"/>
    <lineage>
        <taxon>Bacteria</taxon>
        <taxon>Pseudomonadati</taxon>
        <taxon>Planctomycetota</taxon>
        <taxon>Phycisphaerae</taxon>
        <taxon>Sedimentisphaerales</taxon>
        <taxon>Sedimentisphaeraceae</taxon>
        <taxon>Sedimentisphaera</taxon>
    </lineage>
</organism>
<dbReference type="InterPro" id="IPR002699">
    <property type="entry name" value="V_ATPase_D"/>
</dbReference>
<comment type="similarity">
    <text evidence="1 4">Belongs to the V-ATPase D subunit family.</text>
</comment>
<reference evidence="6" key="1">
    <citation type="submission" date="2017-02" db="EMBL/GenBank/DDBJ databases">
        <title>Comparative genomics and description of representatives of a novel lineage of planctomycetes thriving in anoxic sediments.</title>
        <authorList>
            <person name="Spring S."/>
            <person name="Bunk B."/>
            <person name="Sproer C."/>
            <person name="Klenk H.-P."/>
        </authorList>
    </citation>
    <scope>NUCLEOTIDE SEQUENCE [LARGE SCALE GENOMIC DNA]</scope>
    <source>
        <strain evidence="6">L21-RPul-D3</strain>
    </source>
</reference>
<evidence type="ECO:0000256" key="2">
    <source>
        <dbReference type="ARBA" id="ARBA00022448"/>
    </source>
</evidence>
<dbReference type="AlphaFoldDB" id="A0A1Q2HMJ9"/>
<dbReference type="KEGG" id="pbu:L21SP3_00476"/>
<dbReference type="HAMAP" id="MF_00271">
    <property type="entry name" value="ATP_synth_D_arch"/>
    <property type="match status" value="1"/>
</dbReference>
<evidence type="ECO:0000256" key="4">
    <source>
        <dbReference type="HAMAP-Rule" id="MF_00271"/>
    </source>
</evidence>
<dbReference type="EMBL" id="CP019633">
    <property type="protein sequence ID" value="AQQ08687.1"/>
    <property type="molecule type" value="Genomic_DNA"/>
</dbReference>
<keyword evidence="4" id="KW-0375">Hydrogen ion transport</keyword>
<proteinExistence type="inferred from homology"/>